<keyword evidence="2" id="KW-1185">Reference proteome</keyword>
<proteinExistence type="predicted"/>
<evidence type="ECO:0008006" key="3">
    <source>
        <dbReference type="Google" id="ProtNLM"/>
    </source>
</evidence>
<organism evidence="1 2">
    <name type="scientific">Naegleria lovaniensis</name>
    <name type="common">Amoeba</name>
    <dbReference type="NCBI Taxonomy" id="51637"/>
    <lineage>
        <taxon>Eukaryota</taxon>
        <taxon>Discoba</taxon>
        <taxon>Heterolobosea</taxon>
        <taxon>Tetramitia</taxon>
        <taxon>Eutetramitia</taxon>
        <taxon>Vahlkampfiidae</taxon>
        <taxon>Naegleria</taxon>
    </lineage>
</organism>
<comment type="caution">
    <text evidence="1">The sequence shown here is derived from an EMBL/GenBank/DDBJ whole genome shotgun (WGS) entry which is preliminary data.</text>
</comment>
<dbReference type="PANTHER" id="PTHR13318">
    <property type="entry name" value="PARTNER OF PAIRED, ISOFORM B-RELATED"/>
    <property type="match status" value="1"/>
</dbReference>
<gene>
    <name evidence="1" type="ORF">C9374_006628</name>
</gene>
<dbReference type="EMBL" id="PYSW02000028">
    <property type="protein sequence ID" value="KAG2379511.1"/>
    <property type="molecule type" value="Genomic_DNA"/>
</dbReference>
<reference evidence="1 2" key="1">
    <citation type="journal article" date="2018" name="BMC Genomics">
        <title>The genome of Naegleria lovaniensis, the basis for a comparative approach to unravel pathogenicity factors of the human pathogenic amoeba N. fowleri.</title>
        <authorList>
            <person name="Liechti N."/>
            <person name="Schurch N."/>
            <person name="Bruggmann R."/>
            <person name="Wittwer M."/>
        </authorList>
    </citation>
    <scope>NUCLEOTIDE SEQUENCE [LARGE SCALE GENOMIC DNA]</scope>
    <source>
        <strain evidence="1 2">ATCC 30569</strain>
    </source>
</reference>
<dbReference type="Gene3D" id="3.80.10.10">
    <property type="entry name" value="Ribonuclease Inhibitor"/>
    <property type="match status" value="4"/>
</dbReference>
<accession>A0AA88KIT2</accession>
<dbReference type="GO" id="GO:0019005">
    <property type="term" value="C:SCF ubiquitin ligase complex"/>
    <property type="evidence" value="ECO:0007669"/>
    <property type="project" value="TreeGrafter"/>
</dbReference>
<dbReference type="Pfam" id="PF13516">
    <property type="entry name" value="LRR_6"/>
    <property type="match status" value="2"/>
</dbReference>
<dbReference type="Proteomes" id="UP000816034">
    <property type="component" value="Unassembled WGS sequence"/>
</dbReference>
<dbReference type="GeneID" id="68099082"/>
<dbReference type="GO" id="GO:0031146">
    <property type="term" value="P:SCF-dependent proteasomal ubiquitin-dependent protein catabolic process"/>
    <property type="evidence" value="ECO:0007669"/>
    <property type="project" value="TreeGrafter"/>
</dbReference>
<name>A0AA88KIT2_NAELO</name>
<evidence type="ECO:0000313" key="1">
    <source>
        <dbReference type="EMBL" id="KAG2379511.1"/>
    </source>
</evidence>
<dbReference type="SUPFAM" id="SSF52047">
    <property type="entry name" value="RNI-like"/>
    <property type="match status" value="2"/>
</dbReference>
<dbReference type="AlphaFoldDB" id="A0AA88KIT2"/>
<dbReference type="RefSeq" id="XP_044546773.1">
    <property type="nucleotide sequence ID" value="XM_044696509.1"/>
</dbReference>
<protein>
    <recommendedName>
        <fullName evidence="3">F-box domain-containing protein</fullName>
    </recommendedName>
</protein>
<dbReference type="InterPro" id="IPR001611">
    <property type="entry name" value="Leu-rich_rpt"/>
</dbReference>
<dbReference type="InterPro" id="IPR032675">
    <property type="entry name" value="LRR_dom_sf"/>
</dbReference>
<sequence length="611" mass="68358">MSSLMEWNDLFESSIGSTILSRVLSYLSLEEQCRQSELVCKRWKDNSHVEAFVLENSKHIQTKFEHIILPNLLLRHGNTLKSFRVDCSFWEQKNTKLITVDVLRRIVKSCPNITELSLPMCSNLTSSTETSPLQSLASLENLEKLNLSGCNLTDEHLKALSKLSKIKELNLSINRYVSDLGIKYLFQQSTSTIGGCLQALDLSFTSIGDDSVLCIRTLSTLKQLHLMHTSVTHKGLQNLCAFEHGPKLEKLNLLNCMHVTELPFLNSARLSNLKAFMYSLPSTATIENHLSHLTNLTMLTELVLVNMNVLTSCMMKIISQITTLDTLSIRCNQIEDSRCDSSVDNSVMKMLEKLSHLKKVDLQVVEMDPISEGVIEALKFLPNLEFLSVQSLQKAKASKLLNELFNKYSDSTVGEKLKFVSIDVPGYNVDSSGFKFFANNCKQLESICVPLSDNIPFAKYSLSNLKHFTLAQSSMSRPFSDESMCELLAHTGHSLQKLSIRAGSGMSQVLENIVKYCPNLTDLEVDLNVLSSDDAVSCSIDSSLQALSKLHYLQRLSLSGNENLWSINKSIVPLARSMTNLTELCLPSSKIATCSSMLFEKLFPHTTIQEI</sequence>
<evidence type="ECO:0000313" key="2">
    <source>
        <dbReference type="Proteomes" id="UP000816034"/>
    </source>
</evidence>
<dbReference type="SMART" id="SM00367">
    <property type="entry name" value="LRR_CC"/>
    <property type="match status" value="5"/>
</dbReference>
<dbReference type="InterPro" id="IPR006553">
    <property type="entry name" value="Leu-rich_rpt_Cys-con_subtyp"/>
</dbReference>